<feature type="region of interest" description="Disordered" evidence="1">
    <location>
        <begin position="225"/>
        <end position="295"/>
    </location>
</feature>
<sequence>MQSERGLMRTLQTSFDAVYELSQDRTHYVKPATLRGTPVAKITEDSPYWIPAWESLDAFLAKEGEEEALKQQYRARHNIDPDNKGVQKRGKFHQDNMSKYHKIREIFGPDSDYHPNQLVSKHHLPVQGLCHKELMYRLACKISDLRVLQARGILAMDPWDFIRWRVGLKIQERLHLPGQRAISFIRTIVYKLCDENQAGSNPYGDPIMREAAILAARYQNRLGSYKTHKQHASSAPNNPTTTLPRPRLQSGAAQAAEEARRERRARLAAQPSTYQGVNAFRAQMQERMAKKNGDE</sequence>
<dbReference type="Proteomes" id="UP000824596">
    <property type="component" value="Unassembled WGS sequence"/>
</dbReference>
<feature type="compositionally biased region" description="Low complexity" evidence="1">
    <location>
        <begin position="236"/>
        <end position="256"/>
    </location>
</feature>
<dbReference type="AlphaFoldDB" id="A0A9P8MUR5"/>
<accession>A0A9P8MUR5</accession>
<dbReference type="RefSeq" id="XP_044718930.1">
    <property type="nucleotide sequence ID" value="XM_044865966.1"/>
</dbReference>
<dbReference type="GeneID" id="68356624"/>
<comment type="caution">
    <text evidence="2">The sequence shown here is derived from an EMBL/GenBank/DDBJ whole genome shotgun (WGS) entry which is preliminary data.</text>
</comment>
<reference evidence="2" key="1">
    <citation type="submission" date="2021-09" db="EMBL/GenBank/DDBJ databases">
        <title>A high-quality genome of the endoparasitic fungus Hirsutella rhossiliensis with a comparison of Hirsutella genomes reveals transposable elements contributing to genome size variation.</title>
        <authorList>
            <person name="Lin R."/>
            <person name="Jiao Y."/>
            <person name="Sun X."/>
            <person name="Ling J."/>
            <person name="Xie B."/>
            <person name="Cheng X."/>
        </authorList>
    </citation>
    <scope>NUCLEOTIDE SEQUENCE</scope>
    <source>
        <strain evidence="2">HR02</strain>
    </source>
</reference>
<evidence type="ECO:0000313" key="3">
    <source>
        <dbReference type="Proteomes" id="UP000824596"/>
    </source>
</evidence>
<dbReference type="EMBL" id="JAIZPD010000008">
    <property type="protein sequence ID" value="KAH0961417.1"/>
    <property type="molecule type" value="Genomic_DNA"/>
</dbReference>
<protein>
    <submittedName>
        <fullName evidence="2">Subunit IV of cytochrome c oxidase</fullName>
    </submittedName>
</protein>
<proteinExistence type="predicted"/>
<organism evidence="2 3">
    <name type="scientific">Hirsutella rhossiliensis</name>
    <dbReference type="NCBI Taxonomy" id="111463"/>
    <lineage>
        <taxon>Eukaryota</taxon>
        <taxon>Fungi</taxon>
        <taxon>Dikarya</taxon>
        <taxon>Ascomycota</taxon>
        <taxon>Pezizomycotina</taxon>
        <taxon>Sordariomycetes</taxon>
        <taxon>Hypocreomycetidae</taxon>
        <taxon>Hypocreales</taxon>
        <taxon>Ophiocordycipitaceae</taxon>
        <taxon>Hirsutella</taxon>
    </lineage>
</organism>
<evidence type="ECO:0000313" key="2">
    <source>
        <dbReference type="EMBL" id="KAH0961417.1"/>
    </source>
</evidence>
<evidence type="ECO:0000256" key="1">
    <source>
        <dbReference type="SAM" id="MobiDB-lite"/>
    </source>
</evidence>
<gene>
    <name evidence="2" type="ORF">HRG_07495</name>
</gene>
<keyword evidence="3" id="KW-1185">Reference proteome</keyword>
<name>A0A9P8MUR5_9HYPO</name>
<dbReference type="OrthoDB" id="5041951at2759"/>